<dbReference type="InterPro" id="IPR007421">
    <property type="entry name" value="Schlafen_AlbA_2_dom"/>
</dbReference>
<dbReference type="Gene3D" id="3.30.950.30">
    <property type="entry name" value="Schlafen, AAA domain"/>
    <property type="match status" value="1"/>
</dbReference>
<accession>A0A9D1F178</accession>
<evidence type="ECO:0000313" key="2">
    <source>
        <dbReference type="EMBL" id="HIS37569.1"/>
    </source>
</evidence>
<comment type="caution">
    <text evidence="2">The sequence shown here is derived from an EMBL/GenBank/DDBJ whole genome shotgun (WGS) entry which is preliminary data.</text>
</comment>
<dbReference type="InterPro" id="IPR038475">
    <property type="entry name" value="RecG_C_sf"/>
</dbReference>
<reference evidence="2" key="1">
    <citation type="submission" date="2020-10" db="EMBL/GenBank/DDBJ databases">
        <authorList>
            <person name="Gilroy R."/>
        </authorList>
    </citation>
    <scope>NUCLEOTIDE SEQUENCE</scope>
    <source>
        <strain evidence="2">6276</strain>
    </source>
</reference>
<dbReference type="EMBL" id="DVIU01000273">
    <property type="protein sequence ID" value="HIS37569.1"/>
    <property type="molecule type" value="Genomic_DNA"/>
</dbReference>
<gene>
    <name evidence="2" type="ORF">IAC10_13265</name>
</gene>
<evidence type="ECO:0000259" key="1">
    <source>
        <dbReference type="Pfam" id="PF04326"/>
    </source>
</evidence>
<evidence type="ECO:0000313" key="3">
    <source>
        <dbReference type="Proteomes" id="UP000823928"/>
    </source>
</evidence>
<reference evidence="2" key="2">
    <citation type="journal article" date="2021" name="PeerJ">
        <title>Extensive microbial diversity within the chicken gut microbiome revealed by metagenomics and culture.</title>
        <authorList>
            <person name="Gilroy R."/>
            <person name="Ravi A."/>
            <person name="Getino M."/>
            <person name="Pursley I."/>
            <person name="Horton D.L."/>
            <person name="Alikhan N.F."/>
            <person name="Baker D."/>
            <person name="Gharbi K."/>
            <person name="Hall N."/>
            <person name="Watson M."/>
            <person name="Adriaenssens E.M."/>
            <person name="Foster-Nyarko E."/>
            <person name="Jarju S."/>
            <person name="Secka A."/>
            <person name="Antonio M."/>
            <person name="Oren A."/>
            <person name="Chaudhuri R.R."/>
            <person name="La Ragione R."/>
            <person name="Hildebrand F."/>
            <person name="Pallen M.J."/>
        </authorList>
    </citation>
    <scope>NUCLEOTIDE SEQUENCE</scope>
    <source>
        <strain evidence="2">6276</strain>
    </source>
</reference>
<dbReference type="Pfam" id="PF13749">
    <property type="entry name" value="HATPase_c_4"/>
    <property type="match status" value="1"/>
</dbReference>
<dbReference type="Gene3D" id="3.30.565.60">
    <property type="match status" value="1"/>
</dbReference>
<organism evidence="2 3">
    <name type="scientific">Candidatus Scatousia excrementigallinarum</name>
    <dbReference type="NCBI Taxonomy" id="2840935"/>
    <lineage>
        <taxon>Bacteria</taxon>
        <taxon>Candidatus Scatousia</taxon>
    </lineage>
</organism>
<dbReference type="Pfam" id="PF04326">
    <property type="entry name" value="SLFN_AlbA_2"/>
    <property type="match status" value="1"/>
</dbReference>
<dbReference type="PANTHER" id="PTHR30595">
    <property type="entry name" value="GLPR-RELATED TRANSCRIPTIONAL REPRESSOR"/>
    <property type="match status" value="1"/>
</dbReference>
<feature type="domain" description="Schlafen AlbA-2" evidence="1">
    <location>
        <begin position="9"/>
        <end position="125"/>
    </location>
</feature>
<dbReference type="PANTHER" id="PTHR30595:SF6">
    <property type="entry name" value="SCHLAFEN ALBA-2 DOMAIN-CONTAINING PROTEIN"/>
    <property type="match status" value="1"/>
</dbReference>
<proteinExistence type="predicted"/>
<dbReference type="Proteomes" id="UP000823928">
    <property type="component" value="Unassembled WGS sequence"/>
</dbReference>
<name>A0A9D1F178_9BACT</name>
<protein>
    <submittedName>
        <fullName evidence="2">DNA binding domain-containing protein</fullName>
    </submittedName>
</protein>
<dbReference type="InterPro" id="IPR038461">
    <property type="entry name" value="Schlafen_AlbA_2_dom_sf"/>
</dbReference>
<dbReference type="AlphaFoldDB" id="A0A9D1F178"/>
<sequence>MNIVDYLGETTEYDKKLELEVKKPKSWLKSVSAFANGIGGALIFGIANDETIVGLRDAKLNSEIISEQLKTKMDPIPSTNLKIHKEDDKTFIILHVYAGIETPYYYVGDGNRIAYVRIGNESVPATAAQLKQLVLKGSDKTFDSLTTAYRFDDFAFTKLRSVYLQRTGNELNEQDFISFGLMTTDGLLTNAGALLADECPLRHSRLFCTHWYGKNKASGVMDAVDDKEYSGSLISLLQNGEEFIKNNTKKAWKKTANGRIELPDIPERAAFECLVNALIHRSYLDLGSEVHIDIYDDRMEIYSPGGMCDGSRVQNLDTDKIPSRRRNPIIADLFNRMHFMERRGSGFKKIKEDYHSAANFTLEMEPVFYSDETQFSVTLYNLNYSDNAKTGLSPEKQVFEDIKTGLSSKKQVFENVLKNTDLTSKTKEHIIMLFNAFGYDKTFARADIMATIGLTKTPASELLNKMKTANLIEPISGMGKGKYKFRKK</sequence>